<keyword evidence="2" id="KW-1185">Reference proteome</keyword>
<accession>T2KLL4</accession>
<dbReference type="STRING" id="1347342.BN863_11720"/>
<dbReference type="OrthoDB" id="5521540at2"/>
<dbReference type="AlphaFoldDB" id="T2KLL4"/>
<dbReference type="PATRIC" id="fig|1347342.6.peg.1182"/>
<organism evidence="1 2">
    <name type="scientific">Formosa agariphila (strain DSM 15362 / KCTC 12365 / LMG 23005 / KMM 3901 / M-2Alg 35-1)</name>
    <dbReference type="NCBI Taxonomy" id="1347342"/>
    <lineage>
        <taxon>Bacteria</taxon>
        <taxon>Pseudomonadati</taxon>
        <taxon>Bacteroidota</taxon>
        <taxon>Flavobacteriia</taxon>
        <taxon>Flavobacteriales</taxon>
        <taxon>Flavobacteriaceae</taxon>
        <taxon>Formosa</taxon>
    </lineage>
</organism>
<dbReference type="Pfam" id="PF19519">
    <property type="entry name" value="DUF6051"/>
    <property type="match status" value="1"/>
</dbReference>
<name>T2KLL4_FORAG</name>
<evidence type="ECO:0000313" key="1">
    <source>
        <dbReference type="EMBL" id="CDF78884.1"/>
    </source>
</evidence>
<protein>
    <recommendedName>
        <fullName evidence="3">Alpha/beta hydrolase</fullName>
    </recommendedName>
</protein>
<sequence>MSNKTETLEYPFESLSYNILPGASDYTCLKHNISLTNTSQFRTEVGTIHDNVHIKDISVDENRFFNYTIIKPKNKTVAENVIFLLHGFNEKDWTKYLSWAQAICEGTGSHIVLFPLAFHMQRAPKYWSNKRHMYKLSENRKERYPNIIDSTLSNVAISMRLHAMPQRFIYSGLQSYYDIIQLIEEFKTGKNPHISKDFSFNIFAYSIGGFLAQILKLTNYNNYFSDSKMCLFCSGTTFNRFSSVSKFILDSEANVALYSFLIEHFDKFLKTDNILNHYILNDHLEGEVFNCMLDYQKKRVFREDLLRKHEDQIYAITLTKDKVIPSFEIINTLKGAYRDINIKVDELDFDRPYTHVNPFPANLSSDQQVTDDFNLVFNKVCDFFNA</sequence>
<dbReference type="RefSeq" id="WP_051774566.1">
    <property type="nucleotide sequence ID" value="NZ_HG315671.1"/>
</dbReference>
<evidence type="ECO:0000313" key="2">
    <source>
        <dbReference type="Proteomes" id="UP000016160"/>
    </source>
</evidence>
<proteinExistence type="predicted"/>
<gene>
    <name evidence="1" type="ORF">BN863_11720</name>
</gene>
<dbReference type="EMBL" id="HG315671">
    <property type="protein sequence ID" value="CDF78884.1"/>
    <property type="molecule type" value="Genomic_DNA"/>
</dbReference>
<dbReference type="Proteomes" id="UP000016160">
    <property type="component" value="Chromosome"/>
</dbReference>
<dbReference type="eggNOG" id="ENOG502ZAI8">
    <property type="taxonomic scope" value="Bacteria"/>
</dbReference>
<dbReference type="InterPro" id="IPR046114">
    <property type="entry name" value="DUF6051"/>
</dbReference>
<reference evidence="1 2" key="1">
    <citation type="journal article" date="2013" name="Appl. Environ. Microbiol.">
        <title>The genome of the alga-associated marine flavobacterium Formosa agariphila KMM 3901T reveals a broad potential for degradation of algal polysaccharides.</title>
        <authorList>
            <person name="Mann A.J."/>
            <person name="Hahnke R.L."/>
            <person name="Huang S."/>
            <person name="Werner J."/>
            <person name="Xing P."/>
            <person name="Barbeyron T."/>
            <person name="Huettel B."/>
            <person name="Stueber K."/>
            <person name="Reinhardt R."/>
            <person name="Harder J."/>
            <person name="Gloeckner F.O."/>
            <person name="Amann R.I."/>
            <person name="Teeling H."/>
        </authorList>
    </citation>
    <scope>NUCLEOTIDE SEQUENCE [LARGE SCALE GENOMIC DNA]</scope>
    <source>
        <strain evidence="2">DSM 15362 / KCTC 12365 / LMG 23005 / KMM 3901</strain>
    </source>
</reference>
<evidence type="ECO:0008006" key="3">
    <source>
        <dbReference type="Google" id="ProtNLM"/>
    </source>
</evidence>
<dbReference type="HOGENOM" id="CLU_697997_0_0_10"/>